<dbReference type="PANTHER" id="PTHR24198:SF165">
    <property type="entry name" value="ANKYRIN REPEAT-CONTAINING PROTEIN-RELATED"/>
    <property type="match status" value="1"/>
</dbReference>
<dbReference type="Pfam" id="PF12796">
    <property type="entry name" value="Ank_2"/>
    <property type="match status" value="1"/>
</dbReference>
<feature type="repeat" description="ANK" evidence="3">
    <location>
        <begin position="715"/>
        <end position="747"/>
    </location>
</feature>
<evidence type="ECO:0000256" key="2">
    <source>
        <dbReference type="ARBA" id="ARBA00023043"/>
    </source>
</evidence>
<dbReference type="AlphaFoldDB" id="A0A1Y1V2W5"/>
<evidence type="ECO:0000256" key="1">
    <source>
        <dbReference type="ARBA" id="ARBA00022737"/>
    </source>
</evidence>
<dbReference type="PANTHER" id="PTHR24198">
    <property type="entry name" value="ANKYRIN REPEAT AND PROTEIN KINASE DOMAIN-CONTAINING PROTEIN"/>
    <property type="match status" value="1"/>
</dbReference>
<dbReference type="EMBL" id="MCFH01000036">
    <property type="protein sequence ID" value="ORX46144.1"/>
    <property type="molecule type" value="Genomic_DNA"/>
</dbReference>
<dbReference type="SUPFAM" id="SSF48403">
    <property type="entry name" value="Ankyrin repeat"/>
    <property type="match status" value="2"/>
</dbReference>
<dbReference type="InterPro" id="IPR002110">
    <property type="entry name" value="Ankyrin_rpt"/>
</dbReference>
<keyword evidence="5" id="KW-1185">Reference proteome</keyword>
<proteinExistence type="predicted"/>
<dbReference type="OrthoDB" id="426293at2759"/>
<protein>
    <submittedName>
        <fullName evidence="4">Ankyrin</fullName>
    </submittedName>
</protein>
<dbReference type="STRING" id="1754191.A0A1Y1V2W5"/>
<reference evidence="4 5" key="1">
    <citation type="submission" date="2016-08" db="EMBL/GenBank/DDBJ databases">
        <title>Genomes of anaerobic fungi encode conserved fungal cellulosomes for biomass hydrolysis.</title>
        <authorList>
            <consortium name="DOE Joint Genome Institute"/>
            <person name="Haitjema C.H."/>
            <person name="Gilmore S.P."/>
            <person name="Henske J.K."/>
            <person name="Solomon K.V."/>
            <person name="De Groot R."/>
            <person name="Kuo A."/>
            <person name="Mondo S.J."/>
            <person name="Salamov A.A."/>
            <person name="Labutti K."/>
            <person name="Zhao Z."/>
            <person name="Chiniquy J."/>
            <person name="Barry K."/>
            <person name="Brewer H.M."/>
            <person name="Purvine S.O."/>
            <person name="Wright A.T."/>
            <person name="Boxma B."/>
            <person name="Van Alen T."/>
            <person name="Hackstein J.H."/>
            <person name="Baker S.E."/>
            <person name="Grigoriev I.V."/>
            <person name="O'Malley M.A."/>
        </authorList>
    </citation>
    <scope>NUCLEOTIDE SEQUENCE [LARGE SCALE GENOMIC DNA]</scope>
    <source>
        <strain evidence="5">finn</strain>
    </source>
</reference>
<dbReference type="SMART" id="SM00248">
    <property type="entry name" value="ANK"/>
    <property type="match status" value="10"/>
</dbReference>
<dbReference type="PROSITE" id="PS50297">
    <property type="entry name" value="ANK_REP_REGION"/>
    <property type="match status" value="2"/>
</dbReference>
<sequence length="942" mass="109951">MNSLINIIQTTKNFEEIKKYIEKNNIIIKNLNNKNFDIILYLIEFCSSYEIIHYFINECCYDTFNYTCYGLAFRSNQVPLFTAIIKKKFKVADLLMEKGASINYCINNFDGRQISILDYICFVKEVFEFDIEQLKYIIYNGYNKRITLSTIVKLIKYKKIDLLNFIFRHGIYNNDYIIKWLMIYKNKIPLSNEHIHEEIYNKNSISSTNNEIFKLEISNDIIDKIDFNVYQDVLCLILEYHCIKPISPSKMNAFLESAIYNKNLPLLTQILKSPFFDITSVSIDNILYRCIRIFNVRSIIEPFIQELKKYSIKDYLQRNSYEKILREASKLCLVNCKNKNVKFSSYNFKDNLKLLIEILLYGYIPPNKEQIKMDLTYIKEEDSNYLSLIINSLIKVNDFLSLQKLMEDPSIKSKININLIDCNNEQPIATAFDSGSIENFKYLLAYGANPNSTLNNYETRFNDLLFYSSLTEKKIPIIACLLMKYSKEIFSEEERKENIPSNRYVHSIITSNYKIYSSELIKAIYLKNSQEVEALLKIPENKNAKGLWGGPIFPEKLVSSICPSYNKLKRKFTALIYSYLIGDDNIFILLAEGSDVNEKDDFGNTLLFYAILKEDIIMINRLVDFGADFENVSMIKSCNHLDYYMAIEIAIYSGNKDILLKLINIPIINLNKTNHLNNSIIEILLKSQLFTEKDKIEIMENLLKRGCRRDLYNSNYCFPLVLAVNMNSLSIVKLLIKYNAKVNFGDNQQSLLEIAIRNRSLPMVQLLLDHGANINIKVYNERSSLLWYAIKQGCLAIVEYLMGKNISLSIGDDITYEDLVIINQHKDIVVSKEFQTILNYNMYRITGHLLQQIIHHNDINMLRLLLHCQLEINKKDSKGNSLLAMAVMKSNLNIFNYLIRQGADLHSINLKGQSIYDLAIIHCNTYYGRYIYNKLYRCINQQ</sequence>
<evidence type="ECO:0000313" key="4">
    <source>
        <dbReference type="EMBL" id="ORX46144.1"/>
    </source>
</evidence>
<comment type="caution">
    <text evidence="4">The sequence shown here is derived from an EMBL/GenBank/DDBJ whole genome shotgun (WGS) entry which is preliminary data.</text>
</comment>
<feature type="repeat" description="ANK" evidence="3">
    <location>
        <begin position="747"/>
        <end position="779"/>
    </location>
</feature>
<name>A0A1Y1V2W5_9FUNG</name>
<keyword evidence="1" id="KW-0677">Repeat</keyword>
<gene>
    <name evidence="4" type="ORF">BCR36DRAFT_104314</name>
</gene>
<feature type="repeat" description="ANK" evidence="3">
    <location>
        <begin position="878"/>
        <end position="910"/>
    </location>
</feature>
<evidence type="ECO:0000313" key="5">
    <source>
        <dbReference type="Proteomes" id="UP000193719"/>
    </source>
</evidence>
<dbReference type="InterPro" id="IPR036770">
    <property type="entry name" value="Ankyrin_rpt-contain_sf"/>
</dbReference>
<organism evidence="4 5">
    <name type="scientific">Piromyces finnis</name>
    <dbReference type="NCBI Taxonomy" id="1754191"/>
    <lineage>
        <taxon>Eukaryota</taxon>
        <taxon>Fungi</taxon>
        <taxon>Fungi incertae sedis</taxon>
        <taxon>Chytridiomycota</taxon>
        <taxon>Chytridiomycota incertae sedis</taxon>
        <taxon>Neocallimastigomycetes</taxon>
        <taxon>Neocallimastigales</taxon>
        <taxon>Neocallimastigaceae</taxon>
        <taxon>Piromyces</taxon>
    </lineage>
</organism>
<dbReference type="PROSITE" id="PS50088">
    <property type="entry name" value="ANK_REPEAT"/>
    <property type="match status" value="3"/>
</dbReference>
<keyword evidence="2 3" id="KW-0040">ANK repeat</keyword>
<dbReference type="Gene3D" id="1.25.40.20">
    <property type="entry name" value="Ankyrin repeat-containing domain"/>
    <property type="match status" value="4"/>
</dbReference>
<reference evidence="4 5" key="2">
    <citation type="submission" date="2016-08" db="EMBL/GenBank/DDBJ databases">
        <title>Pervasive Adenine N6-methylation of Active Genes in Fungi.</title>
        <authorList>
            <consortium name="DOE Joint Genome Institute"/>
            <person name="Mondo S.J."/>
            <person name="Dannebaum R.O."/>
            <person name="Kuo R.C."/>
            <person name="Labutti K."/>
            <person name="Haridas S."/>
            <person name="Kuo A."/>
            <person name="Salamov A."/>
            <person name="Ahrendt S.R."/>
            <person name="Lipzen A."/>
            <person name="Sullivan W."/>
            <person name="Andreopoulos W.B."/>
            <person name="Clum A."/>
            <person name="Lindquist E."/>
            <person name="Daum C."/>
            <person name="Ramamoorthy G.K."/>
            <person name="Gryganskyi A."/>
            <person name="Culley D."/>
            <person name="Magnuson J.K."/>
            <person name="James T.Y."/>
            <person name="O'Malley M.A."/>
            <person name="Stajich J.E."/>
            <person name="Spatafora J.W."/>
            <person name="Visel A."/>
            <person name="Grigoriev I.V."/>
        </authorList>
    </citation>
    <scope>NUCLEOTIDE SEQUENCE [LARGE SCALE GENOMIC DNA]</scope>
    <source>
        <strain evidence="5">finn</strain>
    </source>
</reference>
<dbReference type="Proteomes" id="UP000193719">
    <property type="component" value="Unassembled WGS sequence"/>
</dbReference>
<evidence type="ECO:0000256" key="3">
    <source>
        <dbReference type="PROSITE-ProRule" id="PRU00023"/>
    </source>
</evidence>
<accession>A0A1Y1V2W5</accession>